<dbReference type="GO" id="GO:0009982">
    <property type="term" value="F:pseudouridine synthase activity"/>
    <property type="evidence" value="ECO:0007669"/>
    <property type="project" value="TreeGrafter"/>
</dbReference>
<dbReference type="InterPro" id="IPR036974">
    <property type="entry name" value="PUA_sf"/>
</dbReference>
<name>A0AAN8HNW1_9TELE</name>
<dbReference type="GO" id="GO:0031429">
    <property type="term" value="C:box H/ACA snoRNP complex"/>
    <property type="evidence" value="ECO:0007669"/>
    <property type="project" value="TreeGrafter"/>
</dbReference>
<dbReference type="InterPro" id="IPR015947">
    <property type="entry name" value="PUA-like_sf"/>
</dbReference>
<dbReference type="GO" id="GO:0031120">
    <property type="term" value="P:snRNA pseudouridine synthesis"/>
    <property type="evidence" value="ECO:0007669"/>
    <property type="project" value="TreeGrafter"/>
</dbReference>
<comment type="caution">
    <text evidence="1">The sequence shown here is derived from an EMBL/GenBank/DDBJ whole genome shotgun (WGS) entry which is preliminary data.</text>
</comment>
<dbReference type="GO" id="GO:1990481">
    <property type="term" value="P:mRNA pseudouridine synthesis"/>
    <property type="evidence" value="ECO:0007669"/>
    <property type="project" value="TreeGrafter"/>
</dbReference>
<dbReference type="SUPFAM" id="SSF88697">
    <property type="entry name" value="PUA domain-like"/>
    <property type="match status" value="1"/>
</dbReference>
<evidence type="ECO:0000313" key="1">
    <source>
        <dbReference type="EMBL" id="KAK5922986.1"/>
    </source>
</evidence>
<dbReference type="EMBL" id="JAULUE010000980">
    <property type="protein sequence ID" value="KAK5922986.1"/>
    <property type="molecule type" value="Genomic_DNA"/>
</dbReference>
<dbReference type="Gene3D" id="2.30.130.10">
    <property type="entry name" value="PUA domain"/>
    <property type="match status" value="1"/>
</dbReference>
<dbReference type="InterPro" id="IPR004802">
    <property type="entry name" value="tRNA_PsdUridine_synth_B_fam"/>
</dbReference>
<keyword evidence="2" id="KW-1185">Reference proteome</keyword>
<dbReference type="PANTHER" id="PTHR23127:SF0">
    <property type="entry name" value="H_ACA RIBONUCLEOPROTEIN COMPLEX SUBUNIT DKC1"/>
    <property type="match status" value="1"/>
</dbReference>
<reference evidence="1 2" key="1">
    <citation type="journal article" date="2023" name="Mol. Biol. Evol.">
        <title>Genomics of Secondarily Temperate Adaptation in the Only Non-Antarctic Icefish.</title>
        <authorList>
            <person name="Rivera-Colon A.G."/>
            <person name="Rayamajhi N."/>
            <person name="Minhas B.F."/>
            <person name="Madrigal G."/>
            <person name="Bilyk K.T."/>
            <person name="Yoon V."/>
            <person name="Hune M."/>
            <person name="Gregory S."/>
            <person name="Cheng C.H.C."/>
            <person name="Catchen J.M."/>
        </authorList>
    </citation>
    <scope>NUCLEOTIDE SEQUENCE [LARGE SCALE GENOMIC DNA]</scope>
    <source>
        <strain evidence="1">JC2023a</strain>
    </source>
</reference>
<dbReference type="GO" id="GO:0000495">
    <property type="term" value="P:box H/ACA sno(s)RNA 3'-end processing"/>
    <property type="evidence" value="ECO:0007669"/>
    <property type="project" value="TreeGrafter"/>
</dbReference>
<gene>
    <name evidence="1" type="ORF">CesoFtcFv8_000383</name>
</gene>
<dbReference type="GO" id="GO:0031118">
    <property type="term" value="P:rRNA pseudouridine synthesis"/>
    <property type="evidence" value="ECO:0007669"/>
    <property type="project" value="TreeGrafter"/>
</dbReference>
<proteinExistence type="predicted"/>
<dbReference type="PROSITE" id="PS50890">
    <property type="entry name" value="PUA"/>
    <property type="match status" value="1"/>
</dbReference>
<dbReference type="AlphaFoldDB" id="A0AAN8HNW1"/>
<organism evidence="1 2">
    <name type="scientific">Champsocephalus esox</name>
    <name type="common">pike icefish</name>
    <dbReference type="NCBI Taxonomy" id="159716"/>
    <lineage>
        <taxon>Eukaryota</taxon>
        <taxon>Metazoa</taxon>
        <taxon>Chordata</taxon>
        <taxon>Craniata</taxon>
        <taxon>Vertebrata</taxon>
        <taxon>Euteleostomi</taxon>
        <taxon>Actinopterygii</taxon>
        <taxon>Neopterygii</taxon>
        <taxon>Teleostei</taxon>
        <taxon>Neoteleostei</taxon>
        <taxon>Acanthomorphata</taxon>
        <taxon>Eupercaria</taxon>
        <taxon>Perciformes</taxon>
        <taxon>Notothenioidei</taxon>
        <taxon>Channichthyidae</taxon>
        <taxon>Champsocephalus</taxon>
    </lineage>
</organism>
<dbReference type="Proteomes" id="UP001335648">
    <property type="component" value="Unassembled WGS sequence"/>
</dbReference>
<evidence type="ECO:0000313" key="2">
    <source>
        <dbReference type="Proteomes" id="UP001335648"/>
    </source>
</evidence>
<sequence>MDVCTESRSLVTVKMKRQNMKKSHAGSPGGGEAICTGVALMTTAEISTLDHGVVAKIKRVIMERRLPRKWGLGPEASQKKMMIQKGLLHKHGKANGSTPTRITG</sequence>
<dbReference type="PANTHER" id="PTHR23127">
    <property type="entry name" value="CENTROMERE/MICROTUBULE BINDING PROTEIN CBF5"/>
    <property type="match status" value="1"/>
</dbReference>
<dbReference type="GO" id="GO:0003723">
    <property type="term" value="F:RNA binding"/>
    <property type="evidence" value="ECO:0007669"/>
    <property type="project" value="InterPro"/>
</dbReference>
<accession>A0AAN8HNW1</accession>
<protein>
    <submittedName>
        <fullName evidence="1">Uncharacterized protein</fullName>
    </submittedName>
</protein>